<proteinExistence type="predicted"/>
<dbReference type="EMBL" id="AYSO01000015">
    <property type="protein sequence ID" value="KIE47099.1"/>
    <property type="molecule type" value="Genomic_DNA"/>
</dbReference>
<evidence type="ECO:0000256" key="1">
    <source>
        <dbReference type="SAM" id="SignalP"/>
    </source>
</evidence>
<dbReference type="OrthoDB" id="1797983at2"/>
<feature type="chain" id="PRO_5038882293" evidence="1">
    <location>
        <begin position="20"/>
        <end position="169"/>
    </location>
</feature>
<accession>A0A0C1U2L6</accession>
<dbReference type="RefSeq" id="WP_039632423.1">
    <property type="nucleotide sequence ID" value="NZ_AYSO01000015.1"/>
</dbReference>
<reference evidence="2 3" key="1">
    <citation type="journal article" date="2015" name="Infect. Genet. Evol.">
        <title>Genomic sequences of six botulinum neurotoxin-producing strains representing three clostridial species illustrate the mobility and diversity of botulinum neurotoxin genes.</title>
        <authorList>
            <person name="Smith T.J."/>
            <person name="Hill K.K."/>
            <person name="Xie G."/>
            <person name="Foley B.T."/>
            <person name="Williamson C.H."/>
            <person name="Foster J.T."/>
            <person name="Johnson S.L."/>
            <person name="Chertkov O."/>
            <person name="Teshima H."/>
            <person name="Gibbons H.S."/>
            <person name="Johnsky L.A."/>
            <person name="Karavis M.A."/>
            <person name="Smith L.A."/>
        </authorList>
    </citation>
    <scope>NUCLEOTIDE SEQUENCE [LARGE SCALE GENOMIC DNA]</scope>
    <source>
        <strain evidence="2 3">CDC 2741</strain>
    </source>
</reference>
<evidence type="ECO:0000313" key="3">
    <source>
        <dbReference type="Proteomes" id="UP000031366"/>
    </source>
</evidence>
<name>A0A0C1U2L6_9CLOT</name>
<keyword evidence="1" id="KW-0732">Signal</keyword>
<gene>
    <name evidence="2" type="ORF">U732_1434</name>
</gene>
<feature type="signal peptide" evidence="1">
    <location>
        <begin position="1"/>
        <end position="19"/>
    </location>
</feature>
<dbReference type="AlphaFoldDB" id="A0A0C1U2L6"/>
<organism evidence="2 3">
    <name type="scientific">Clostridium argentinense CDC 2741</name>
    <dbReference type="NCBI Taxonomy" id="1418104"/>
    <lineage>
        <taxon>Bacteria</taxon>
        <taxon>Bacillati</taxon>
        <taxon>Bacillota</taxon>
        <taxon>Clostridia</taxon>
        <taxon>Eubacteriales</taxon>
        <taxon>Clostridiaceae</taxon>
        <taxon>Clostridium</taxon>
    </lineage>
</organism>
<comment type="caution">
    <text evidence="2">The sequence shown here is derived from an EMBL/GenBank/DDBJ whole genome shotgun (WGS) entry which is preliminary data.</text>
</comment>
<dbReference type="PROSITE" id="PS51257">
    <property type="entry name" value="PROKAR_LIPOPROTEIN"/>
    <property type="match status" value="1"/>
</dbReference>
<protein>
    <submittedName>
        <fullName evidence="2">Putative lipoprotein</fullName>
    </submittedName>
</protein>
<keyword evidence="3" id="KW-1185">Reference proteome</keyword>
<evidence type="ECO:0000313" key="2">
    <source>
        <dbReference type="EMBL" id="KIE47099.1"/>
    </source>
</evidence>
<dbReference type="Proteomes" id="UP000031366">
    <property type="component" value="Unassembled WGS sequence"/>
</dbReference>
<sequence>MRKILYAMLSIILSFGLFGCSKDSSIEENKVENKIESKVEVNPVVNELPKLKVFIDNKEMDVELGDYMYYVGDKQITTPAHKEELNQEPTVFKKVKKSSEMVLEFSEETKSYNVIVIKDIDIVGGAKGIEIDFKNNKAILPKEKGKYVIMIDAEYTKGSVGYGLDIEIK</sequence>
<keyword evidence="2" id="KW-0449">Lipoprotein</keyword>
<dbReference type="STRING" id="29341.RSJ17_13050"/>